<dbReference type="CDD" id="cd00672">
    <property type="entry name" value="CysRS_core"/>
    <property type="match status" value="1"/>
</dbReference>
<dbReference type="PANTHER" id="PTHR10890:SF3">
    <property type="entry name" value="CYSTEINE--TRNA LIGASE, CYTOPLASMIC"/>
    <property type="match status" value="1"/>
</dbReference>
<dbReference type="Pfam" id="PF09190">
    <property type="entry name" value="DALR_2"/>
    <property type="match status" value="1"/>
</dbReference>
<gene>
    <name evidence="15" type="primary">cysS_3</name>
    <name evidence="13" type="synonym">cysS</name>
    <name evidence="15" type="ORF">XM38_046670</name>
</gene>
<dbReference type="EC" id="6.1.1.16" evidence="13"/>
<keyword evidence="7 13" id="KW-0547">Nucleotide-binding</keyword>
<dbReference type="HAMAP" id="MF_00041">
    <property type="entry name" value="Cys_tRNA_synth"/>
    <property type="match status" value="1"/>
</dbReference>
<dbReference type="InterPro" id="IPR024909">
    <property type="entry name" value="Cys-tRNA/MSH_ligase"/>
</dbReference>
<dbReference type="InterPro" id="IPR032678">
    <property type="entry name" value="tRNA-synt_1_cat_dom"/>
</dbReference>
<dbReference type="Gene3D" id="1.20.120.1910">
    <property type="entry name" value="Cysteine-tRNA ligase, C-terminal anti-codon recognition domain"/>
    <property type="match status" value="1"/>
</dbReference>
<evidence type="ECO:0000256" key="6">
    <source>
        <dbReference type="ARBA" id="ARBA00022723"/>
    </source>
</evidence>
<dbReference type="PRINTS" id="PR00983">
    <property type="entry name" value="TRNASYNTHCYS"/>
</dbReference>
<evidence type="ECO:0000256" key="13">
    <source>
        <dbReference type="HAMAP-Rule" id="MF_00041"/>
    </source>
</evidence>
<dbReference type="NCBIfam" id="TIGR00435">
    <property type="entry name" value="cysS"/>
    <property type="match status" value="1"/>
</dbReference>
<dbReference type="GO" id="GO:0005829">
    <property type="term" value="C:cytosol"/>
    <property type="evidence" value="ECO:0007669"/>
    <property type="project" value="TreeGrafter"/>
</dbReference>
<feature type="short sequence motif" description="'HIGH' region" evidence="13">
    <location>
        <begin position="31"/>
        <end position="41"/>
    </location>
</feature>
<feature type="domain" description="Cysteinyl-tRNA synthetase class Ia DALR" evidence="14">
    <location>
        <begin position="366"/>
        <end position="433"/>
    </location>
</feature>
<feature type="binding site" evidence="13">
    <location>
        <position position="240"/>
    </location>
    <ligand>
        <name>Zn(2+)</name>
        <dbReference type="ChEBI" id="CHEBI:29105"/>
    </ligand>
</feature>
<dbReference type="InterPro" id="IPR014729">
    <property type="entry name" value="Rossmann-like_a/b/a_fold"/>
</dbReference>
<evidence type="ECO:0000259" key="14">
    <source>
        <dbReference type="SMART" id="SM00840"/>
    </source>
</evidence>
<dbReference type="Gene3D" id="3.40.50.620">
    <property type="entry name" value="HUPs"/>
    <property type="match status" value="1"/>
</dbReference>
<dbReference type="FunFam" id="3.40.50.620:FF:000009">
    <property type="entry name" value="Cysteine--tRNA ligase"/>
    <property type="match status" value="1"/>
</dbReference>
<dbReference type="InterPro" id="IPR015273">
    <property type="entry name" value="Cys-tRNA-synt_Ia_DALR"/>
</dbReference>
<comment type="similarity">
    <text evidence="2 13">Belongs to the class-I aminoacyl-tRNA synthetase family.</text>
</comment>
<dbReference type="InterPro" id="IPR009080">
    <property type="entry name" value="tRNAsynth_Ia_anticodon-bd"/>
</dbReference>
<evidence type="ECO:0000256" key="12">
    <source>
        <dbReference type="ARBA" id="ARBA00047398"/>
    </source>
</evidence>
<dbReference type="OrthoDB" id="9815130at2"/>
<evidence type="ECO:0000256" key="9">
    <source>
        <dbReference type="ARBA" id="ARBA00022840"/>
    </source>
</evidence>
<keyword evidence="6 13" id="KW-0479">Metal-binding</keyword>
<dbReference type="EMBL" id="CP021983">
    <property type="protein sequence ID" value="ASC73695.1"/>
    <property type="molecule type" value="Genomic_DNA"/>
</dbReference>
<dbReference type="RefSeq" id="WP_080811923.1">
    <property type="nucleotide sequence ID" value="NZ_CP021983.2"/>
</dbReference>
<dbReference type="Pfam" id="PF23493">
    <property type="entry name" value="CysS_C"/>
    <property type="match status" value="1"/>
</dbReference>
<dbReference type="SUPFAM" id="SSF47323">
    <property type="entry name" value="Anticodon-binding domain of a subclass of class I aminoacyl-tRNA synthetases"/>
    <property type="match status" value="1"/>
</dbReference>
<evidence type="ECO:0000256" key="4">
    <source>
        <dbReference type="ARBA" id="ARBA00022490"/>
    </source>
</evidence>
<dbReference type="GO" id="GO:0005524">
    <property type="term" value="F:ATP binding"/>
    <property type="evidence" value="ECO:0007669"/>
    <property type="project" value="UniProtKB-UniRule"/>
</dbReference>
<accession>A0A1Z3HTT3</accession>
<dbReference type="Pfam" id="PF01406">
    <property type="entry name" value="tRNA-synt_1e"/>
    <property type="match status" value="1"/>
</dbReference>
<feature type="binding site" evidence="13">
    <location>
        <position position="211"/>
    </location>
    <ligand>
        <name>Zn(2+)</name>
        <dbReference type="ChEBI" id="CHEBI:29105"/>
    </ligand>
</feature>
<evidence type="ECO:0000256" key="1">
    <source>
        <dbReference type="ARBA" id="ARBA00004496"/>
    </source>
</evidence>
<keyword evidence="5 13" id="KW-0436">Ligase</keyword>
<dbReference type="SUPFAM" id="SSF52374">
    <property type="entry name" value="Nucleotidylyl transferase"/>
    <property type="match status" value="1"/>
</dbReference>
<organism evidence="15 16">
    <name type="scientific">Halomicronema hongdechloris C2206</name>
    <dbReference type="NCBI Taxonomy" id="1641165"/>
    <lineage>
        <taxon>Bacteria</taxon>
        <taxon>Bacillati</taxon>
        <taxon>Cyanobacteriota</taxon>
        <taxon>Cyanophyceae</taxon>
        <taxon>Nodosilineales</taxon>
        <taxon>Nodosilineaceae</taxon>
        <taxon>Halomicronema</taxon>
    </lineage>
</organism>
<dbReference type="InterPro" id="IPR056411">
    <property type="entry name" value="CysS_C"/>
</dbReference>
<feature type="short sequence motif" description="'KMSKS' region" evidence="13">
    <location>
        <begin position="268"/>
        <end position="272"/>
    </location>
</feature>
<dbReference type="KEGG" id="hhg:XM38_046670"/>
<evidence type="ECO:0000256" key="10">
    <source>
        <dbReference type="ARBA" id="ARBA00022917"/>
    </source>
</evidence>
<protein>
    <recommendedName>
        <fullName evidence="13">Cysteine--tRNA ligase</fullName>
        <ecNumber evidence="13">6.1.1.16</ecNumber>
    </recommendedName>
    <alternativeName>
        <fullName evidence="13">Cysteinyl-tRNA synthetase</fullName>
        <shortName evidence="13">CysRS</shortName>
    </alternativeName>
</protein>
<dbReference type="PANTHER" id="PTHR10890">
    <property type="entry name" value="CYSTEINYL-TRNA SYNTHETASE"/>
    <property type="match status" value="1"/>
</dbReference>
<evidence type="ECO:0000256" key="3">
    <source>
        <dbReference type="ARBA" id="ARBA00011245"/>
    </source>
</evidence>
<reference evidence="15 16" key="1">
    <citation type="journal article" date="2016" name="Biochim. Biophys. Acta">
        <title>Characterization of red-shifted phycobilisomes isolated from the chlorophyll f-containing cyanobacterium Halomicronema hongdechloris.</title>
        <authorList>
            <person name="Li Y."/>
            <person name="Lin Y."/>
            <person name="Garvey C.J."/>
            <person name="Birch D."/>
            <person name="Corkery R.W."/>
            <person name="Loughlin P.C."/>
            <person name="Scheer H."/>
            <person name="Willows R.D."/>
            <person name="Chen M."/>
        </authorList>
    </citation>
    <scope>NUCLEOTIDE SEQUENCE [LARGE SCALE GENOMIC DNA]</scope>
    <source>
        <strain evidence="15 16">C2206</strain>
    </source>
</reference>
<evidence type="ECO:0000256" key="8">
    <source>
        <dbReference type="ARBA" id="ARBA00022833"/>
    </source>
</evidence>
<name>A0A1Z3HTT3_9CYAN</name>
<dbReference type="GO" id="GO:0008270">
    <property type="term" value="F:zinc ion binding"/>
    <property type="evidence" value="ECO:0007669"/>
    <property type="project" value="UniProtKB-UniRule"/>
</dbReference>
<keyword evidence="4 13" id="KW-0963">Cytoplasm</keyword>
<keyword evidence="11 13" id="KW-0030">Aminoacyl-tRNA synthetase</keyword>
<comment type="subcellular location">
    <subcellularLocation>
        <location evidence="1 13">Cytoplasm</location>
    </subcellularLocation>
</comment>
<dbReference type="GO" id="GO:0004817">
    <property type="term" value="F:cysteine-tRNA ligase activity"/>
    <property type="evidence" value="ECO:0007669"/>
    <property type="project" value="UniProtKB-UniRule"/>
</dbReference>
<keyword evidence="10 13" id="KW-0648">Protein biosynthesis</keyword>
<comment type="cofactor">
    <cofactor evidence="13">
        <name>Zn(2+)</name>
        <dbReference type="ChEBI" id="CHEBI:29105"/>
    </cofactor>
    <text evidence="13">Binds 1 zinc ion per subunit.</text>
</comment>
<keyword evidence="9 13" id="KW-0067">ATP-binding</keyword>
<evidence type="ECO:0000313" key="15">
    <source>
        <dbReference type="EMBL" id="ASC73695.1"/>
    </source>
</evidence>
<keyword evidence="16" id="KW-1185">Reference proteome</keyword>
<feature type="binding site" evidence="13">
    <location>
        <position position="271"/>
    </location>
    <ligand>
        <name>ATP</name>
        <dbReference type="ChEBI" id="CHEBI:30616"/>
    </ligand>
</feature>
<proteinExistence type="inferred from homology"/>
<evidence type="ECO:0000256" key="5">
    <source>
        <dbReference type="ARBA" id="ARBA00022598"/>
    </source>
</evidence>
<feature type="binding site" evidence="13">
    <location>
        <position position="29"/>
    </location>
    <ligand>
        <name>Zn(2+)</name>
        <dbReference type="ChEBI" id="CHEBI:29105"/>
    </ligand>
</feature>
<comment type="catalytic activity">
    <reaction evidence="12 13">
        <text>tRNA(Cys) + L-cysteine + ATP = L-cysteinyl-tRNA(Cys) + AMP + diphosphate</text>
        <dbReference type="Rhea" id="RHEA:17773"/>
        <dbReference type="Rhea" id="RHEA-COMP:9661"/>
        <dbReference type="Rhea" id="RHEA-COMP:9679"/>
        <dbReference type="ChEBI" id="CHEBI:30616"/>
        <dbReference type="ChEBI" id="CHEBI:33019"/>
        <dbReference type="ChEBI" id="CHEBI:35235"/>
        <dbReference type="ChEBI" id="CHEBI:78442"/>
        <dbReference type="ChEBI" id="CHEBI:78517"/>
        <dbReference type="ChEBI" id="CHEBI:456215"/>
        <dbReference type="EC" id="6.1.1.16"/>
    </reaction>
</comment>
<feature type="binding site" evidence="13">
    <location>
        <position position="236"/>
    </location>
    <ligand>
        <name>Zn(2+)</name>
        <dbReference type="ChEBI" id="CHEBI:29105"/>
    </ligand>
</feature>
<dbReference type="SMART" id="SM00840">
    <property type="entry name" value="DALR_2"/>
    <property type="match status" value="1"/>
</dbReference>
<evidence type="ECO:0000256" key="11">
    <source>
        <dbReference type="ARBA" id="ARBA00023146"/>
    </source>
</evidence>
<sequence>MFLTFYNSLTKRKQPFTPSHPGRVTLYCCGVTVYDDCHLGHARSYLGWDVLRRYLRWRGYVVHYVQNFTDIDDKILNRARAEGTTMAAISERYIQRYFEDMHRLNVMDADEYPRVTEHIEAIHELIGQLEAKGYAYAAGGDVYYRVEQFADYGQLSGRSLATLQAGASGRDLAATAKANPADFALWKGAKPDEPAWDSPWGPGRPGWHIECSAMIRARLGATIDIHGGGGDLVFPHHENEIAQSQAANGKPLANYWLHNGMVTVKGEKMSKSLGNFTTIRDLLEGRWPEYPQPVDPMVVRLFVLQGHYRKPLDFTKDAIAAAINSWQTLKAGLLFGDHHGAALGWSVAPLQSSLQELSLDNPWVERFQTAMDDDLNTPGALAVLFELAKGLQREGNRLVHEGKPQSRPDVLLQQWQTLLHLSQVLGFEAKANGTAGDLDEAAIADLIQQRQAARQQRDFAMADDIRDRLAAGGITVVDQPDGEVRWHWQ</sequence>
<dbReference type="Proteomes" id="UP000191901">
    <property type="component" value="Chromosome"/>
</dbReference>
<comment type="subunit">
    <text evidence="3 13">Monomer.</text>
</comment>
<dbReference type="GO" id="GO:0006423">
    <property type="term" value="P:cysteinyl-tRNA aminoacylation"/>
    <property type="evidence" value="ECO:0007669"/>
    <property type="project" value="UniProtKB-UniRule"/>
</dbReference>
<evidence type="ECO:0000313" key="16">
    <source>
        <dbReference type="Proteomes" id="UP000191901"/>
    </source>
</evidence>
<dbReference type="InterPro" id="IPR015803">
    <property type="entry name" value="Cys-tRNA-ligase"/>
</dbReference>
<keyword evidence="8 13" id="KW-0862">Zinc</keyword>
<evidence type="ECO:0000256" key="2">
    <source>
        <dbReference type="ARBA" id="ARBA00005594"/>
    </source>
</evidence>
<dbReference type="AlphaFoldDB" id="A0A1Z3HTT3"/>
<evidence type="ECO:0000256" key="7">
    <source>
        <dbReference type="ARBA" id="ARBA00022741"/>
    </source>
</evidence>
<dbReference type="STRING" id="1641165.XM38_19490"/>